<dbReference type="InterPro" id="IPR053830">
    <property type="entry name" value="DUF6922"/>
</dbReference>
<dbReference type="EMBL" id="DTGZ01000006">
    <property type="protein sequence ID" value="HGV96733.1"/>
    <property type="molecule type" value="Genomic_DNA"/>
</dbReference>
<sequence length="100" mass="12082">MKRIPDFLKKYFWEIDSKDLDLQEYRIYVVRRILEYGDVKAVAWLLKNFKKSELKDVLINCRGISRKSANYWAIVLGLPKEKVRCLNRSSLKKQNQIWPY</sequence>
<reference evidence="2" key="1">
    <citation type="journal article" date="2020" name="mSystems">
        <title>Genome- and Community-Level Interaction Insights into Carbon Utilization and Element Cycling Functions of Hydrothermarchaeota in Hydrothermal Sediment.</title>
        <authorList>
            <person name="Zhou Z."/>
            <person name="Liu Y."/>
            <person name="Xu W."/>
            <person name="Pan J."/>
            <person name="Luo Z.H."/>
            <person name="Li M."/>
        </authorList>
    </citation>
    <scope>NUCLEOTIDE SEQUENCE [LARGE SCALE GENOMIC DNA]</scope>
    <source>
        <strain evidence="2">SpSt-774</strain>
    </source>
</reference>
<protein>
    <recommendedName>
        <fullName evidence="1">DUF6922 domain-containing protein</fullName>
    </recommendedName>
</protein>
<comment type="caution">
    <text evidence="2">The sequence shown here is derived from an EMBL/GenBank/DDBJ whole genome shotgun (WGS) entry which is preliminary data.</text>
</comment>
<evidence type="ECO:0000313" key="2">
    <source>
        <dbReference type="EMBL" id="HGV96733.1"/>
    </source>
</evidence>
<organism evidence="2">
    <name type="scientific">candidate division WOR-3 bacterium</name>
    <dbReference type="NCBI Taxonomy" id="2052148"/>
    <lineage>
        <taxon>Bacteria</taxon>
        <taxon>Bacteria division WOR-3</taxon>
    </lineage>
</organism>
<dbReference type="AlphaFoldDB" id="A0A7C4X8N8"/>
<dbReference type="Pfam" id="PF21956">
    <property type="entry name" value="DUF6922"/>
    <property type="match status" value="1"/>
</dbReference>
<proteinExistence type="predicted"/>
<name>A0A7C4X8N8_UNCW3</name>
<evidence type="ECO:0000259" key="1">
    <source>
        <dbReference type="Pfam" id="PF21956"/>
    </source>
</evidence>
<accession>A0A7C4X8N8</accession>
<gene>
    <name evidence="2" type="ORF">ENV60_00335</name>
</gene>
<feature type="domain" description="DUF6922" evidence="1">
    <location>
        <begin position="7"/>
        <end position="58"/>
    </location>
</feature>